<comment type="caution">
    <text evidence="1">The sequence shown here is derived from an EMBL/GenBank/DDBJ whole genome shotgun (WGS) entry which is preliminary data.</text>
</comment>
<dbReference type="EMBL" id="JADCKQ010000001">
    <property type="protein sequence ID" value="MBI1492299.1"/>
    <property type="molecule type" value="Genomic_DNA"/>
</dbReference>
<dbReference type="GO" id="GO:0016301">
    <property type="term" value="F:kinase activity"/>
    <property type="evidence" value="ECO:0007669"/>
    <property type="project" value="UniProtKB-KW"/>
</dbReference>
<dbReference type="SUPFAM" id="SSF52540">
    <property type="entry name" value="P-loop containing nucleoside triphosphate hydrolases"/>
    <property type="match status" value="1"/>
</dbReference>
<accession>A0A8J7IC46</accession>
<organism evidence="1 2">
    <name type="scientific">Halocynthiibacter styelae</name>
    <dbReference type="NCBI Taxonomy" id="2761955"/>
    <lineage>
        <taxon>Bacteria</taxon>
        <taxon>Pseudomonadati</taxon>
        <taxon>Pseudomonadota</taxon>
        <taxon>Alphaproteobacteria</taxon>
        <taxon>Rhodobacterales</taxon>
        <taxon>Paracoccaceae</taxon>
        <taxon>Halocynthiibacter</taxon>
    </lineage>
</organism>
<keyword evidence="1" id="KW-0418">Kinase</keyword>
<dbReference type="Proteomes" id="UP000640583">
    <property type="component" value="Unassembled WGS sequence"/>
</dbReference>
<dbReference type="RefSeq" id="WP_228847236.1">
    <property type="nucleotide sequence ID" value="NZ_JADCKQ010000001.1"/>
</dbReference>
<dbReference type="Gene3D" id="3.40.50.300">
    <property type="entry name" value="P-loop containing nucleotide triphosphate hydrolases"/>
    <property type="match status" value="1"/>
</dbReference>
<protein>
    <submittedName>
        <fullName evidence="1">Gamma-glutamyl kinase</fullName>
    </submittedName>
</protein>
<sequence>MMIFEAKRLIYLAMPKTGSTAIESVLQPHADIAFRSPPRLKHATPRTIRNFNRLFKPIDPYEFELVVMMREPLSWLESWYRYRTRSDLDNHPHSTKHVSFEDFLIATCEKEPPAFAAIGSQHKFLCDTGTTPLAETIFPYEQLSSAMTYLNKRLGTHHKVSDVNKSPAICVDVSDDVLELIGQKRRQEIELYEEVAAGKYLPSDPSFNAAVSE</sequence>
<proteinExistence type="predicted"/>
<evidence type="ECO:0000313" key="2">
    <source>
        <dbReference type="Proteomes" id="UP000640583"/>
    </source>
</evidence>
<evidence type="ECO:0000313" key="1">
    <source>
        <dbReference type="EMBL" id="MBI1492299.1"/>
    </source>
</evidence>
<name>A0A8J7IC46_9RHOB</name>
<dbReference type="InterPro" id="IPR027417">
    <property type="entry name" value="P-loop_NTPase"/>
</dbReference>
<gene>
    <name evidence="1" type="ORF">H1D41_01470</name>
</gene>
<keyword evidence="2" id="KW-1185">Reference proteome</keyword>
<dbReference type="AlphaFoldDB" id="A0A8J7IC46"/>
<reference evidence="1" key="1">
    <citation type="submission" date="2020-10" db="EMBL/GenBank/DDBJ databases">
        <title>Paenihalocynthiibacter styelae gen. nov., sp. nov., isolated from stalked sea squirt Styela clava.</title>
        <authorList>
            <person name="Kim Y.-O."/>
            <person name="Yoon J.-H."/>
        </authorList>
    </citation>
    <scope>NUCLEOTIDE SEQUENCE</scope>
    <source>
        <strain evidence="1">MYP1-1</strain>
    </source>
</reference>
<keyword evidence="1" id="KW-0808">Transferase</keyword>